<accession>A0A7J6WBW4</accession>
<proteinExistence type="predicted"/>
<dbReference type="EMBL" id="JABWDY010018181">
    <property type="protein sequence ID" value="KAF5194859.1"/>
    <property type="molecule type" value="Genomic_DNA"/>
</dbReference>
<dbReference type="Proteomes" id="UP000554482">
    <property type="component" value="Unassembled WGS sequence"/>
</dbReference>
<dbReference type="AlphaFoldDB" id="A0A7J6WBW4"/>
<organism evidence="1 2">
    <name type="scientific">Thalictrum thalictroides</name>
    <name type="common">Rue-anemone</name>
    <name type="synonym">Anemone thalictroides</name>
    <dbReference type="NCBI Taxonomy" id="46969"/>
    <lineage>
        <taxon>Eukaryota</taxon>
        <taxon>Viridiplantae</taxon>
        <taxon>Streptophyta</taxon>
        <taxon>Embryophyta</taxon>
        <taxon>Tracheophyta</taxon>
        <taxon>Spermatophyta</taxon>
        <taxon>Magnoliopsida</taxon>
        <taxon>Ranunculales</taxon>
        <taxon>Ranunculaceae</taxon>
        <taxon>Thalictroideae</taxon>
        <taxon>Thalictrum</taxon>
    </lineage>
</organism>
<comment type="caution">
    <text evidence="1">The sequence shown here is derived from an EMBL/GenBank/DDBJ whole genome shotgun (WGS) entry which is preliminary data.</text>
</comment>
<evidence type="ECO:0000313" key="2">
    <source>
        <dbReference type="Proteomes" id="UP000554482"/>
    </source>
</evidence>
<evidence type="ECO:0000313" key="1">
    <source>
        <dbReference type="EMBL" id="KAF5194859.1"/>
    </source>
</evidence>
<protein>
    <submittedName>
        <fullName evidence="1">E3 ubiquitin-protein like</fullName>
    </submittedName>
</protein>
<keyword evidence="2" id="KW-1185">Reference proteome</keyword>
<gene>
    <name evidence="1" type="ORF">FRX31_015553</name>
</gene>
<reference evidence="1 2" key="1">
    <citation type="submission" date="2020-06" db="EMBL/GenBank/DDBJ databases">
        <title>Transcriptomic and genomic resources for Thalictrum thalictroides and T. hernandezii: Facilitating candidate gene discovery in an emerging model plant lineage.</title>
        <authorList>
            <person name="Arias T."/>
            <person name="Riano-Pachon D.M."/>
            <person name="Di Stilio V.S."/>
        </authorList>
    </citation>
    <scope>NUCLEOTIDE SEQUENCE [LARGE SCALE GENOMIC DNA]</scope>
    <source>
        <strain evidence="2">cv. WT478/WT964</strain>
        <tissue evidence="1">Leaves</tissue>
    </source>
</reference>
<sequence>MIDGWLIHSFELVPNDCRTGDISETEPILPQSNTLDRSTDYSSSCEIRPLGENCFVNDQVEHGLDVDEHSNLVNASQPLCRICLDIEGECSLIINHYQLYTNMVKESYEIS</sequence>
<name>A0A7J6WBW4_THATH</name>
<dbReference type="OrthoDB" id="264354at2759"/>